<dbReference type="OrthoDB" id="6417701at2759"/>
<name>A0A087UH30_STEMI</name>
<dbReference type="STRING" id="407821.A0A087UH30"/>
<gene>
    <name evidence="4" type="ORF">X975_16055</name>
</gene>
<feature type="domain" description="AAA+ ATPase" evidence="3">
    <location>
        <begin position="34"/>
        <end position="194"/>
    </location>
</feature>
<evidence type="ECO:0000313" key="4">
    <source>
        <dbReference type="EMBL" id="KFM76669.1"/>
    </source>
</evidence>
<protein>
    <submittedName>
        <fullName evidence="4">Midasin</fullName>
    </submittedName>
</protein>
<dbReference type="Pfam" id="PF21108">
    <property type="entry name" value="MDN1_4th"/>
    <property type="match status" value="1"/>
</dbReference>
<dbReference type="SUPFAM" id="SSF52540">
    <property type="entry name" value="P-loop containing nucleoside triphosphate hydrolases"/>
    <property type="match status" value="1"/>
</dbReference>
<dbReference type="GO" id="GO:0005524">
    <property type="term" value="F:ATP binding"/>
    <property type="evidence" value="ECO:0007669"/>
    <property type="project" value="UniProtKB-KW"/>
</dbReference>
<dbReference type="Gene3D" id="3.40.50.300">
    <property type="entry name" value="P-loop containing nucleotide triphosphate hydrolases"/>
    <property type="match status" value="1"/>
</dbReference>
<dbReference type="InterPro" id="IPR011704">
    <property type="entry name" value="ATPase_dyneun-rel_AAA"/>
</dbReference>
<dbReference type="GO" id="GO:0000027">
    <property type="term" value="P:ribosomal large subunit assembly"/>
    <property type="evidence" value="ECO:0007669"/>
    <property type="project" value="TreeGrafter"/>
</dbReference>
<evidence type="ECO:0000256" key="1">
    <source>
        <dbReference type="ARBA" id="ARBA00022741"/>
    </source>
</evidence>
<reference evidence="4 5" key="1">
    <citation type="submission" date="2013-11" db="EMBL/GenBank/DDBJ databases">
        <title>Genome sequencing of Stegodyphus mimosarum.</title>
        <authorList>
            <person name="Bechsgaard J."/>
        </authorList>
    </citation>
    <scope>NUCLEOTIDE SEQUENCE [LARGE SCALE GENOMIC DNA]</scope>
</reference>
<dbReference type="InterPro" id="IPR027417">
    <property type="entry name" value="P-loop_NTPase"/>
</dbReference>
<organism evidence="4 5">
    <name type="scientific">Stegodyphus mimosarum</name>
    <name type="common">African social velvet spider</name>
    <dbReference type="NCBI Taxonomy" id="407821"/>
    <lineage>
        <taxon>Eukaryota</taxon>
        <taxon>Metazoa</taxon>
        <taxon>Ecdysozoa</taxon>
        <taxon>Arthropoda</taxon>
        <taxon>Chelicerata</taxon>
        <taxon>Arachnida</taxon>
        <taxon>Araneae</taxon>
        <taxon>Araneomorphae</taxon>
        <taxon>Entelegynae</taxon>
        <taxon>Eresoidea</taxon>
        <taxon>Eresidae</taxon>
        <taxon>Stegodyphus</taxon>
    </lineage>
</organism>
<keyword evidence="2" id="KW-0067">ATP-binding</keyword>
<dbReference type="EMBL" id="KK119760">
    <property type="protein sequence ID" value="KFM76669.1"/>
    <property type="molecule type" value="Genomic_DNA"/>
</dbReference>
<dbReference type="PANTHER" id="PTHR48103:SF2">
    <property type="entry name" value="MIDASIN"/>
    <property type="match status" value="1"/>
</dbReference>
<dbReference type="Pfam" id="PF07728">
    <property type="entry name" value="AAA_5"/>
    <property type="match status" value="1"/>
</dbReference>
<dbReference type="FunFam" id="3.40.50.300:FF:000956">
    <property type="entry name" value="Midasin"/>
    <property type="match status" value="1"/>
</dbReference>
<dbReference type="AlphaFoldDB" id="A0A087UH30"/>
<proteinExistence type="predicted"/>
<keyword evidence="5" id="KW-1185">Reference proteome</keyword>
<sequence>MKALETPLPEEFGNIVWTYSMRRLAVLVGKALEFKEPVLLVGNTGCGKTTMCQIYAEIFGRTLYSVNCHMHSESADFLGGLRPVRDVDERDSKLFEWVDGPLILAMQEGSYFLADEISLADDSVLERLNSVLEPEQTILLAEKCFDTCQESEITAEKGFQFFATMNPGGDYGKKELSPALRNRFTEIWCPSNLQLTQDIIDIVEHNIKKDIYHPYATENDSGFGVAVAEFLSFYTKTDIGRWTTISVRDVLTWVEFINICEDNLLPSEAYLHGAFLVFLDAVGSGPTAIGSPETLQDVKQKCFDFLLSQVGKEALSAPELLLPDCYLKAFEDYPIGPCGESESYFGIGPFVVDFDSSQYNEWCSIYVLDSRTPKLNALRILRAMQLSKPILLEG</sequence>
<evidence type="ECO:0000256" key="2">
    <source>
        <dbReference type="ARBA" id="ARBA00022840"/>
    </source>
</evidence>
<dbReference type="InterPro" id="IPR048617">
    <property type="entry name" value="MDN1_AAA_lid_4"/>
</dbReference>
<dbReference type="SMART" id="SM00382">
    <property type="entry name" value="AAA"/>
    <property type="match status" value="1"/>
</dbReference>
<feature type="non-terminal residue" evidence="4">
    <location>
        <position position="394"/>
    </location>
</feature>
<dbReference type="InterPro" id="IPR003593">
    <property type="entry name" value="AAA+_ATPase"/>
</dbReference>
<dbReference type="GO" id="GO:0016887">
    <property type="term" value="F:ATP hydrolysis activity"/>
    <property type="evidence" value="ECO:0007669"/>
    <property type="project" value="InterPro"/>
</dbReference>
<accession>A0A087UH30</accession>
<evidence type="ECO:0000313" key="5">
    <source>
        <dbReference type="Proteomes" id="UP000054359"/>
    </source>
</evidence>
<dbReference type="GO" id="GO:0030687">
    <property type="term" value="C:preribosome, large subunit precursor"/>
    <property type="evidence" value="ECO:0007669"/>
    <property type="project" value="TreeGrafter"/>
</dbReference>
<dbReference type="PANTHER" id="PTHR48103">
    <property type="entry name" value="MIDASIN-RELATED"/>
    <property type="match status" value="1"/>
</dbReference>
<dbReference type="GO" id="GO:0005634">
    <property type="term" value="C:nucleus"/>
    <property type="evidence" value="ECO:0007669"/>
    <property type="project" value="TreeGrafter"/>
</dbReference>
<dbReference type="GO" id="GO:0000055">
    <property type="term" value="P:ribosomal large subunit export from nucleus"/>
    <property type="evidence" value="ECO:0007669"/>
    <property type="project" value="TreeGrafter"/>
</dbReference>
<dbReference type="Proteomes" id="UP000054359">
    <property type="component" value="Unassembled WGS sequence"/>
</dbReference>
<keyword evidence="1" id="KW-0547">Nucleotide-binding</keyword>
<evidence type="ECO:0000259" key="3">
    <source>
        <dbReference type="SMART" id="SM00382"/>
    </source>
</evidence>